<evidence type="ECO:0000259" key="3">
    <source>
        <dbReference type="Pfam" id="PF14676"/>
    </source>
</evidence>
<comment type="caution">
    <text evidence="5">The sequence shown here is derived from an EMBL/GenBank/DDBJ whole genome shotgun (WGS) entry which is preliminary data.</text>
</comment>
<sequence length="1297" mass="143273">MAQTEVINELLSLTSKDTLMSHSQEYEDNIVQKLSMLSSDSIRELILKTTSLKQLSTLFSAISQHTTSSTNESNQFVAIKASVELLCTVDLDASANQISELVQTICLEMDDLSGDEIPAVMGVFMQYFDFEGKKMGSHAEGQMKQVLDLLTKLLSMCESSTVLIEADADGNGMTLSEYRTHFIERVIERDWNAEYVCPLLTVFRECHISDDLLIATVNKISTLLSKTKDSVVASTIYQVLLLTNDSVARVVLMSMLLNIRKKCQPAQLPAIISQFSFALKSNTSLCKVFLEVMKNDVLPPTVYSLLILLSLSDAEKYRHTVWTLLLARLQQEFHQTALRRQYPITQYKDSTAPRTSALFDDMYAVVDGGFFEGSAILIQFFEFLLHWNGKCDASERLWITAFAERGILVLFARVESSRAAVLNSLVNDMSHHNVNEVSFRLLNTLCHSYPSFILSSIPTIKTLVSRIPLMPSAMVPAFVQCIHSLLPSRPDLVDILVIILKKCCYQSDDSVRLSGIAGLVELLCKSEVDETTDSDVTITLTQVGTTLVETVPNRIAQTTVEDAMNLVQRYSNAIHSADISNYTLFYRLLLKLYLEMPAVRPRVLHLLTEKLRALLQTQGPNAPVGALLRLDEVCANGAIQQPVHDLVATVALVLHPAAALPVVLGDRNARDTRGSAGSAGSAGTGGSVEQMKQELSTLFNLLMERLVQAEVEEFRLDKGASFNPAEAEGKANLAKRFVLSSLYLTAAYVRTAVLLEMTSASQSLHPVRILTLGQIATLLNNILKMNRFAGEKVKDPFAGMLATTLTARPALRNLLRLFVDLHASETDAEVLKALGMLTNDASILGLLTQLLQGTIASFTPSTIRSRENKEFCAYCREAARYAYRLHLLCAAHEDGALAPASSALLSIVPLVFQTVASSSLLHFYPLPQPLRAKPGSVEWLFEASEAVCLDLVLANNALDIKDLTATLHSLMLAPPKYLPVLFKWLELLVANAAPASPVVAALLAWLRTECRQSTLPPTAVAALYALQCDVAVHGAVPVELLLLVVKRVVGVMATEAVEADAFTDELAVNAENAPAVARLVIGAFQALLKPLGALAGSCKYYQVKEAMEQERVHHLVSAYYTEWRCRAMRLVSALQMALEGFLPLIQASPPVSIAETLLSLVKDFYGVVDQTMKQIAFAGDDCPIQMVTKLTEAVCSRLTPTVYSLIHLVQRPGSKDIHLKKQAKLVPELIYTIEQYEATLIQVNKKTKGNVNLTMFIKRSTARDFRIDGEKLSRKMERREQNEEEKESKRRKDEEPQ</sequence>
<accession>A0A196SHM7</accession>
<dbReference type="InterPro" id="IPR029314">
    <property type="entry name" value="FANCI_S4"/>
</dbReference>
<dbReference type="PANTHER" id="PTHR21818:SF0">
    <property type="entry name" value="FANCONI ANEMIA GROUP I PROTEIN"/>
    <property type="match status" value="1"/>
</dbReference>
<dbReference type="Pfam" id="PF14675">
    <property type="entry name" value="FANCI_S1"/>
    <property type="match status" value="1"/>
</dbReference>
<dbReference type="InterPro" id="IPR026171">
    <property type="entry name" value="FANCI"/>
</dbReference>
<keyword evidence="6" id="KW-1185">Reference proteome</keyword>
<evidence type="ECO:0000313" key="5">
    <source>
        <dbReference type="EMBL" id="OAO16545.1"/>
    </source>
</evidence>
<dbReference type="GO" id="GO:0006281">
    <property type="term" value="P:DNA repair"/>
    <property type="evidence" value="ECO:0007669"/>
    <property type="project" value="InterPro"/>
</dbReference>
<dbReference type="OrthoDB" id="66779at2759"/>
<proteinExistence type="predicted"/>
<name>A0A196SHM7_BLAHN</name>
<dbReference type="STRING" id="478820.A0A196SHM7"/>
<dbReference type="Pfam" id="PF14676">
    <property type="entry name" value="FANCI_S2"/>
    <property type="match status" value="1"/>
</dbReference>
<feature type="region of interest" description="Disordered" evidence="1">
    <location>
        <begin position="1268"/>
        <end position="1297"/>
    </location>
</feature>
<reference evidence="5 6" key="1">
    <citation type="submission" date="2016-05" db="EMBL/GenBank/DDBJ databases">
        <title>Nuclear genome of Blastocystis sp. subtype 1 NandII.</title>
        <authorList>
            <person name="Gentekaki E."/>
            <person name="Curtis B."/>
            <person name="Stairs C."/>
            <person name="Eme L."/>
            <person name="Herman E."/>
            <person name="Klimes V."/>
            <person name="Arias M.C."/>
            <person name="Elias M."/>
            <person name="Hilliou F."/>
            <person name="Klute M."/>
            <person name="Malik S.-B."/>
            <person name="Pightling A."/>
            <person name="Rachubinski R."/>
            <person name="Salas D."/>
            <person name="Schlacht A."/>
            <person name="Suga H."/>
            <person name="Archibald J."/>
            <person name="Ball S.G."/>
            <person name="Clark G."/>
            <person name="Dacks J."/>
            <person name="Van Der Giezen M."/>
            <person name="Tsaousis A."/>
            <person name="Roger A."/>
        </authorList>
    </citation>
    <scope>NUCLEOTIDE SEQUENCE [LARGE SCALE GENOMIC DNA]</scope>
    <source>
        <strain evidence="6">ATCC 50177 / NandII</strain>
    </source>
</reference>
<feature type="domain" description="FANCI solenoid 2" evidence="3">
    <location>
        <begin position="408"/>
        <end position="520"/>
    </location>
</feature>
<dbReference type="Pfam" id="PF14678">
    <property type="entry name" value="FANCI_S4"/>
    <property type="match status" value="1"/>
</dbReference>
<dbReference type="EMBL" id="LXWW01000075">
    <property type="protein sequence ID" value="OAO16545.1"/>
    <property type="molecule type" value="Genomic_DNA"/>
</dbReference>
<evidence type="ECO:0000256" key="1">
    <source>
        <dbReference type="SAM" id="MobiDB-lite"/>
    </source>
</evidence>
<dbReference type="GO" id="GO:0070182">
    <property type="term" value="F:DNA polymerase binding"/>
    <property type="evidence" value="ECO:0007669"/>
    <property type="project" value="TreeGrafter"/>
</dbReference>
<dbReference type="InterPro" id="IPR016024">
    <property type="entry name" value="ARM-type_fold"/>
</dbReference>
<organism evidence="5 6">
    <name type="scientific">Blastocystis sp. subtype 1 (strain ATCC 50177 / NandII)</name>
    <dbReference type="NCBI Taxonomy" id="478820"/>
    <lineage>
        <taxon>Eukaryota</taxon>
        <taxon>Sar</taxon>
        <taxon>Stramenopiles</taxon>
        <taxon>Bigyra</taxon>
        <taxon>Opalozoa</taxon>
        <taxon>Opalinata</taxon>
        <taxon>Blastocystidae</taxon>
        <taxon>Blastocystis</taxon>
    </lineage>
</organism>
<dbReference type="SUPFAM" id="SSF48371">
    <property type="entry name" value="ARM repeat"/>
    <property type="match status" value="1"/>
</dbReference>
<dbReference type="Proteomes" id="UP000078348">
    <property type="component" value="Unassembled WGS sequence"/>
</dbReference>
<evidence type="ECO:0000259" key="2">
    <source>
        <dbReference type="Pfam" id="PF14675"/>
    </source>
</evidence>
<protein>
    <submittedName>
        <fullName evidence="5">Uncharacterized protein</fullName>
    </submittedName>
</protein>
<dbReference type="PANTHER" id="PTHR21818">
    <property type="entry name" value="BC025462 PROTEIN"/>
    <property type="match status" value="1"/>
</dbReference>
<evidence type="ECO:0000259" key="4">
    <source>
        <dbReference type="Pfam" id="PF14678"/>
    </source>
</evidence>
<dbReference type="InterPro" id="IPR029308">
    <property type="entry name" value="FANCI_S1"/>
</dbReference>
<feature type="domain" description="FANCI solenoid 4" evidence="4">
    <location>
        <begin position="1067"/>
        <end position="1272"/>
    </location>
</feature>
<evidence type="ECO:0000313" key="6">
    <source>
        <dbReference type="Proteomes" id="UP000078348"/>
    </source>
</evidence>
<gene>
    <name evidence="5" type="ORF">AV274_1720</name>
</gene>
<feature type="domain" description="FANCI solenoid 1" evidence="2">
    <location>
        <begin position="80"/>
        <end position="254"/>
    </location>
</feature>
<dbReference type="InterPro" id="IPR029315">
    <property type="entry name" value="FANCI_S2"/>
</dbReference>